<reference evidence="5 6" key="1">
    <citation type="journal article" date="2018" name="Gigascience">
        <title>Genomes of trombidid mites reveal novel predicted allergens and laterally-transferred genes associated with secondary metabolism.</title>
        <authorList>
            <person name="Dong X."/>
            <person name="Chaisiri K."/>
            <person name="Xia D."/>
            <person name="Armstrong S.D."/>
            <person name="Fang Y."/>
            <person name="Donnelly M.J."/>
            <person name="Kadowaki T."/>
            <person name="McGarry J.W."/>
            <person name="Darby A.C."/>
            <person name="Makepeace B.L."/>
        </authorList>
    </citation>
    <scope>NUCLEOTIDE SEQUENCE [LARGE SCALE GENOMIC DNA]</scope>
    <source>
        <strain evidence="5">UoL-UT</strain>
    </source>
</reference>
<dbReference type="GO" id="GO:0046872">
    <property type="term" value="F:metal ion binding"/>
    <property type="evidence" value="ECO:0007669"/>
    <property type="project" value="UniProtKB-KW"/>
</dbReference>
<protein>
    <recommendedName>
        <fullName evidence="4">Phorbol-ester/DAG-type domain-containing protein</fullName>
    </recommendedName>
</protein>
<name>A0A443RVJ3_9ACAR</name>
<dbReference type="Proteomes" id="UP000288716">
    <property type="component" value="Unassembled WGS sequence"/>
</dbReference>
<evidence type="ECO:0000313" key="5">
    <source>
        <dbReference type="EMBL" id="RWS19195.1"/>
    </source>
</evidence>
<evidence type="ECO:0000256" key="3">
    <source>
        <dbReference type="ARBA" id="ARBA00022833"/>
    </source>
</evidence>
<dbReference type="Pfam" id="PF03107">
    <property type="entry name" value="C1_2"/>
    <property type="match status" value="1"/>
</dbReference>
<dbReference type="SUPFAM" id="SSF57889">
    <property type="entry name" value="Cysteine-rich domain"/>
    <property type="match status" value="1"/>
</dbReference>
<dbReference type="InterPro" id="IPR046349">
    <property type="entry name" value="C1-like_sf"/>
</dbReference>
<dbReference type="InterPro" id="IPR004146">
    <property type="entry name" value="DC1"/>
</dbReference>
<dbReference type="VEuPathDB" id="VectorBase:LDEU012845"/>
<proteinExistence type="predicted"/>
<evidence type="ECO:0000313" key="6">
    <source>
        <dbReference type="Proteomes" id="UP000288716"/>
    </source>
</evidence>
<evidence type="ECO:0000259" key="4">
    <source>
        <dbReference type="PROSITE" id="PS50081"/>
    </source>
</evidence>
<keyword evidence="2" id="KW-0677">Repeat</keyword>
<dbReference type="SMART" id="SM00109">
    <property type="entry name" value="C1"/>
    <property type="match status" value="1"/>
</dbReference>
<keyword evidence="1" id="KW-0479">Metal-binding</keyword>
<dbReference type="InterPro" id="IPR002219">
    <property type="entry name" value="PKC_DAG/PE"/>
</dbReference>
<dbReference type="Gene3D" id="3.30.60.20">
    <property type="match status" value="1"/>
</dbReference>
<accession>A0A443RVJ3</accession>
<dbReference type="PROSITE" id="PS00479">
    <property type="entry name" value="ZF_DAG_PE_1"/>
    <property type="match status" value="1"/>
</dbReference>
<keyword evidence="3" id="KW-0862">Zinc</keyword>
<dbReference type="AlphaFoldDB" id="A0A443RVJ3"/>
<sequence>MNKELVKVIQSLEPIRAIFDTSNNSSSDLDYDKSEDELTDRECTVIPFKKSANTNSTIVKEEVQTKRNIGDEMRKTLIATPSSVNIRQNLQPLNLTSNSENTVNITMDNTCAMNESALTNKKKHRLVKKLILKREQCNVCKDTIAMFSTVYRCGECCIVWHSKCAAKINEIPCITNVPKLKTKVGRLTLVADYTDF</sequence>
<keyword evidence="6" id="KW-1185">Reference proteome</keyword>
<comment type="caution">
    <text evidence="5">The sequence shown here is derived from an EMBL/GenBank/DDBJ whole genome shotgun (WGS) entry which is preliminary data.</text>
</comment>
<dbReference type="EMBL" id="NCKV01029051">
    <property type="protein sequence ID" value="RWS19195.1"/>
    <property type="molecule type" value="Genomic_DNA"/>
</dbReference>
<evidence type="ECO:0000256" key="2">
    <source>
        <dbReference type="ARBA" id="ARBA00022737"/>
    </source>
</evidence>
<dbReference type="PROSITE" id="PS50081">
    <property type="entry name" value="ZF_DAG_PE_2"/>
    <property type="match status" value="1"/>
</dbReference>
<organism evidence="5 6">
    <name type="scientific">Leptotrombidium deliense</name>
    <dbReference type="NCBI Taxonomy" id="299467"/>
    <lineage>
        <taxon>Eukaryota</taxon>
        <taxon>Metazoa</taxon>
        <taxon>Ecdysozoa</taxon>
        <taxon>Arthropoda</taxon>
        <taxon>Chelicerata</taxon>
        <taxon>Arachnida</taxon>
        <taxon>Acari</taxon>
        <taxon>Acariformes</taxon>
        <taxon>Trombidiformes</taxon>
        <taxon>Prostigmata</taxon>
        <taxon>Anystina</taxon>
        <taxon>Parasitengona</taxon>
        <taxon>Trombiculoidea</taxon>
        <taxon>Trombiculidae</taxon>
        <taxon>Leptotrombidium</taxon>
    </lineage>
</organism>
<feature type="domain" description="Phorbol-ester/DAG-type" evidence="4">
    <location>
        <begin position="123"/>
        <end position="173"/>
    </location>
</feature>
<evidence type="ECO:0000256" key="1">
    <source>
        <dbReference type="ARBA" id="ARBA00022723"/>
    </source>
</evidence>
<gene>
    <name evidence="5" type="ORF">B4U80_14486</name>
</gene>
<dbReference type="CDD" id="cd20821">
    <property type="entry name" value="C1_MgcRacGAP"/>
    <property type="match status" value="1"/>
</dbReference>